<dbReference type="NCBIfam" id="NF041121">
    <property type="entry name" value="SAV_2336_NTERM"/>
    <property type="match status" value="1"/>
</dbReference>
<proteinExistence type="predicted"/>
<dbReference type="EMBL" id="BMNG01000002">
    <property type="protein sequence ID" value="GGO36092.1"/>
    <property type="molecule type" value="Genomic_DNA"/>
</dbReference>
<dbReference type="InterPro" id="IPR011009">
    <property type="entry name" value="Kinase-like_dom_sf"/>
</dbReference>
<dbReference type="Gene3D" id="1.10.510.10">
    <property type="entry name" value="Transferase(Phosphotransferase) domain 1"/>
    <property type="match status" value="1"/>
</dbReference>
<evidence type="ECO:0000256" key="1">
    <source>
        <dbReference type="SAM" id="MobiDB-lite"/>
    </source>
</evidence>
<gene>
    <name evidence="2" type="ORF">GCM10012286_07630</name>
</gene>
<dbReference type="PANTHER" id="PTHR46082:SF6">
    <property type="entry name" value="AAA+ ATPASE DOMAIN-CONTAINING PROTEIN-RELATED"/>
    <property type="match status" value="1"/>
</dbReference>
<feature type="region of interest" description="Disordered" evidence="1">
    <location>
        <begin position="451"/>
        <end position="480"/>
    </location>
</feature>
<protein>
    <recommendedName>
        <fullName evidence="4">Tetratricopeptide repeat protein</fullName>
    </recommendedName>
</protein>
<dbReference type="InterPro" id="IPR053137">
    <property type="entry name" value="NLR-like"/>
</dbReference>
<feature type="region of interest" description="Disordered" evidence="1">
    <location>
        <begin position="1"/>
        <end position="30"/>
    </location>
</feature>
<feature type="compositionally biased region" description="Low complexity" evidence="1">
    <location>
        <begin position="10"/>
        <end position="30"/>
    </location>
</feature>
<evidence type="ECO:0008006" key="4">
    <source>
        <dbReference type="Google" id="ProtNLM"/>
    </source>
</evidence>
<dbReference type="PANTHER" id="PTHR46082">
    <property type="entry name" value="ATP/GTP-BINDING PROTEIN-RELATED"/>
    <property type="match status" value="1"/>
</dbReference>
<evidence type="ECO:0000313" key="3">
    <source>
        <dbReference type="Proteomes" id="UP000656881"/>
    </source>
</evidence>
<dbReference type="Pfam" id="PF13374">
    <property type="entry name" value="TPR_10"/>
    <property type="match status" value="2"/>
</dbReference>
<reference evidence="3" key="1">
    <citation type="journal article" date="2019" name="Int. J. Syst. Evol. Microbiol.">
        <title>The Global Catalogue of Microorganisms (GCM) 10K type strain sequencing project: providing services to taxonomists for standard genome sequencing and annotation.</title>
        <authorList>
            <consortium name="The Broad Institute Genomics Platform"/>
            <consortium name="The Broad Institute Genome Sequencing Center for Infectious Disease"/>
            <person name="Wu L."/>
            <person name="Ma J."/>
        </authorList>
    </citation>
    <scope>NUCLEOTIDE SEQUENCE [LARGE SCALE GENOMIC DNA]</scope>
    <source>
        <strain evidence="3">CGMCC 4.7349</strain>
    </source>
</reference>
<name>A0ABQ2LJ16_9ACTN</name>
<dbReference type="InterPro" id="IPR047738">
    <property type="entry name" value="SAV_2336-like_N"/>
</dbReference>
<dbReference type="SUPFAM" id="SSF48452">
    <property type="entry name" value="TPR-like"/>
    <property type="match status" value="1"/>
</dbReference>
<dbReference type="Pfam" id="PF13424">
    <property type="entry name" value="TPR_12"/>
    <property type="match status" value="1"/>
</dbReference>
<dbReference type="Proteomes" id="UP000656881">
    <property type="component" value="Unassembled WGS sequence"/>
</dbReference>
<keyword evidence="3" id="KW-1185">Reference proteome</keyword>
<sequence>MGLEVGVGPPEDAAGDSAEGGAEGSARAPSPLHDVLSALAASGVELSREELVDALWLAARLPADASAPLARATGLTAPPAADSAEDVEDCADFEDFEDCDEAACADEAEDFEAERRSAQGSAAYGTLHGTVSVAADAARTSAPSYSMPRGPHAASQHRDDAPAQAARIATTPLYAGAVAPRVAPSAAGRVRPVRTPGAKALGARQLQLGRALRPLKQSRPDRRRWELDEVASADSAAESGLADAVLRPGRARWLDLALLVDDGVSMLLWQRLAAETRLLLERSGAFRTVRVHGLDTRSAAAPLLGRAYSPGTAVLPPATVTDPGGNTLVLVVSDGVGAAWRDGRMRTLLKQWARCGPTAVLHALPEHLWDGSGLRAERWQVTTRRRGAPNLTWDVADPVLPPELAAFDGIPVPVLAPEPDAVGAWAALVASPGTSAVLPLLAAPDPVAARASRTDAGARPRTAASGVPSGASRPSCPSGEGAANAVLRFRDTASPQAYRLAAQLAALAPLSVPVMRLTQGALGPDVTTGHLAEVFLSGLMHRTDGTCSAAELPPQHRGFDFDDQARELLLSAAPVPELVRTGRAVSRRLAELAGRSADFPAWMAHPAGTEWADAGARPFGWVDERMLRRLGVGGAPASSARGGRPVAAPGAAAAKGVPVEDVAVEDVPAYVDAPGSDWRSLVSGNPRWAGPWRLFAQHDTARTTSGLFLGRLDGTGDVAALRLTRPGSVARMSLPRQAAALRSLGGERAPFLVALDPAEEPAWIATGITWADGRPAPDLGRHVAASGRIDDAAEFARFGRRLAGALAWAHSRGIAHGDLVARRILVADGDVCVTGWRVEEHADGAAHDVSKLGEVLASVAGQGLPLAYHDLLNLCGSPLLHVRPSAAQVFAHFDEFIRDGVGRLALRARVGRTVTAGHIRTELVLDFDSMGPHGGIRGTPDQQAAVLETLVRDIGTHRSPTDVQIVLVGEATRCVSPRTAASLPHVVLAPHTPDATHALYLEVRRRRTRADEARDAGAPPPAESRLIAVLGRSAAEEVRSWPVQVHHGLGVHLVFLDPDLIAHSADVLGFVIDAVDMGHLGGQGVLRHAGEATHFTLLPTPPLPPPTEAPPVTAPSIEPTRQAQLVVEARNAVAVGRAGHPEQALADLVHIAENQRLLLGPDHPETLESVYELASLHAQLGRQPDALALSTDTAERRARALGPRHPDTLTAQQQCAFVLGQLGRHEESYAAYRRVLSSWEATRGPAHPSTLLCRHNLAVALILLRRYEEAADQARLAHSGRVLVRGAEHPDTLASAHELAVALRGSGHDAEAYAVATDVHAARLRVLGRDHPDTRATQALLTSPKRPGG</sequence>
<organism evidence="2 3">
    <name type="scientific">Streptomyces lasiicapitis</name>
    <dbReference type="NCBI Taxonomy" id="1923961"/>
    <lineage>
        <taxon>Bacteria</taxon>
        <taxon>Bacillati</taxon>
        <taxon>Actinomycetota</taxon>
        <taxon>Actinomycetes</taxon>
        <taxon>Kitasatosporales</taxon>
        <taxon>Streptomycetaceae</taxon>
        <taxon>Streptomyces</taxon>
    </lineage>
</organism>
<comment type="caution">
    <text evidence="2">The sequence shown here is derived from an EMBL/GenBank/DDBJ whole genome shotgun (WGS) entry which is preliminary data.</text>
</comment>
<dbReference type="InterPro" id="IPR011990">
    <property type="entry name" value="TPR-like_helical_dom_sf"/>
</dbReference>
<accession>A0ABQ2LJ16</accession>
<dbReference type="SUPFAM" id="SSF56112">
    <property type="entry name" value="Protein kinase-like (PK-like)"/>
    <property type="match status" value="1"/>
</dbReference>
<evidence type="ECO:0000313" key="2">
    <source>
        <dbReference type="EMBL" id="GGO36092.1"/>
    </source>
</evidence>
<dbReference type="Gene3D" id="1.25.40.10">
    <property type="entry name" value="Tetratricopeptide repeat domain"/>
    <property type="match status" value="1"/>
</dbReference>